<dbReference type="Gene3D" id="2.60.220.10">
    <property type="entry name" value="Polysaccharide lyase family 8-like, C-terminal"/>
    <property type="match status" value="1"/>
</dbReference>
<dbReference type="InterPro" id="IPR003159">
    <property type="entry name" value="Lyase_8_central_dom"/>
</dbReference>
<dbReference type="SUPFAM" id="SSF49785">
    <property type="entry name" value="Galactose-binding domain-like"/>
    <property type="match status" value="1"/>
</dbReference>
<dbReference type="AlphaFoldDB" id="A0A6P1M5Q4"/>
<evidence type="ECO:0000313" key="6">
    <source>
        <dbReference type="EMBL" id="QHI70119.1"/>
    </source>
</evidence>
<dbReference type="InterPro" id="IPR039174">
    <property type="entry name" value="Chondroitin_ABC_lyase"/>
</dbReference>
<organism evidence="6 7">
    <name type="scientific">Tichowtungia aerotolerans</name>
    <dbReference type="NCBI Taxonomy" id="2697043"/>
    <lineage>
        <taxon>Bacteria</taxon>
        <taxon>Pseudomonadati</taxon>
        <taxon>Kiritimatiellota</taxon>
        <taxon>Tichowtungiia</taxon>
        <taxon>Tichowtungiales</taxon>
        <taxon>Tichowtungiaceae</taxon>
        <taxon>Tichowtungia</taxon>
    </lineage>
</organism>
<keyword evidence="2" id="KW-0456">Lyase</keyword>
<accession>A0A6P1M5Q4</accession>
<proteinExistence type="inferred from homology"/>
<dbReference type="GO" id="GO:0030246">
    <property type="term" value="F:carbohydrate binding"/>
    <property type="evidence" value="ECO:0007669"/>
    <property type="project" value="InterPro"/>
</dbReference>
<evidence type="ECO:0000256" key="1">
    <source>
        <dbReference type="ARBA" id="ARBA00006699"/>
    </source>
</evidence>
<dbReference type="Gene3D" id="2.70.98.10">
    <property type="match status" value="1"/>
</dbReference>
<feature type="domain" description="Polysaccharide lyase family 8 central" evidence="3">
    <location>
        <begin position="606"/>
        <end position="859"/>
    </location>
</feature>
<dbReference type="Proteomes" id="UP000464954">
    <property type="component" value="Chromosome"/>
</dbReference>
<dbReference type="PANTHER" id="PTHR37322">
    <property type="match status" value="1"/>
</dbReference>
<dbReference type="GO" id="GO:0005975">
    <property type="term" value="P:carbohydrate metabolic process"/>
    <property type="evidence" value="ECO:0007669"/>
    <property type="project" value="InterPro"/>
</dbReference>
<dbReference type="GO" id="GO:0016837">
    <property type="term" value="F:carbon-oxygen lyase activity, acting on polysaccharides"/>
    <property type="evidence" value="ECO:0007669"/>
    <property type="project" value="UniProtKB-ARBA"/>
</dbReference>
<dbReference type="Pfam" id="PF02278">
    <property type="entry name" value="Lyase_8"/>
    <property type="match status" value="1"/>
</dbReference>
<sequence>MRNVHLAAMLLIGASVCRAEQGSSSCGSCTDFPAGPIRVLESFEEGVPSYVQASGVPLTVNSRRMKHGNQSLSWQWNGNDTLTFRTLIGYRRQRLLTELQKDHQENLHAAPDIDVYEAPRGFFMWIYNDVPRKQRLRFKFGHGVEVDCWFDYNLDFNGWRTVAIYYDRGDMAGTAREDMDFMTICAPSIGTGTFLIDTLGFSVPMNPRTATPNPQLPQIDRHPRLVSNYEHRMYQFSQYTPLYDPTPLTSQTIEDFRTLDRQAKELYLPDKSRRQWKDCRLDLIEERFRQFEIVREGEEIYGRPLVKDNIMFEYFQELGLSKDRHMEGLMSWEKNFGPTLLQIAEAWNCSDSSDVRDRLAAMFIDLFDYGIDQGFAVGAGLNWIHHYSYEIRDYAPAMFLMRDVLKEHERLQEAIDICKWFHGFNQVYRDDLVYGYEGRIASDADDMQGLLTQRLLCALIMNDSPEKARDLRHFSDHFSTVSTGYANALDEAFKPDGTVFHHAGHTLGYGGRAIYGAVRTWSILKHTQYAASPEAVQRLKKVANTYEFCLFGKNRKTPKAFASIRFQPYTHPKHFGNMPEALGEASASSGMRMLPYSCVGIKRQKNDWMITARTHSKYVYPFESWSRNYFAFPLFIANGYLDVSYPGSLDSTTPSDSVWFDGYDWRRWPGTTTVHLPEDIIATRVGQVRDEGGEYLFSDQPFCGGLETSYGCGVQVFSFKGHDKYELASFTGKKTWFYDGNKVVCLGSDIKSGIENYPVETTLFQDHLETETTPVLINGTECCAPLFEKTLNPKTWLMDTRRTGYAVLGMDEQSSLKLRRGLQENPNCTNTGMATGRFVTVWFDHSIQPVGASYAYVLVAATVPEEMQELADGLNGSVSPIRIVQQNADAHIVRLTEKRATAYAVYKKDGMDFETGLARHVDSASCFMIRQEEDRLRVSLSDPDLNIYDGQDDLLPDGTRGELSIYEHEWFYWPSRESKVHLTLNGRWKMDSLVRAMETTEQQAKVIAANEKSTMVEFTCRDGLSTELILSRVPEQ</sequence>
<gene>
    <name evidence="6" type="ORF">GT409_11920</name>
</gene>
<dbReference type="Pfam" id="PF09093">
    <property type="entry name" value="Lyase_catalyt"/>
    <property type="match status" value="1"/>
</dbReference>
<protein>
    <submittedName>
        <fullName evidence="6">Uncharacterized protein</fullName>
    </submittedName>
</protein>
<evidence type="ECO:0000259" key="5">
    <source>
        <dbReference type="Pfam" id="PF09093"/>
    </source>
</evidence>
<evidence type="ECO:0000256" key="2">
    <source>
        <dbReference type="ARBA" id="ARBA00023239"/>
    </source>
</evidence>
<dbReference type="GO" id="GO:0006027">
    <property type="term" value="P:glycosaminoglycan catabolic process"/>
    <property type="evidence" value="ECO:0007669"/>
    <property type="project" value="InterPro"/>
</dbReference>
<reference evidence="6 7" key="1">
    <citation type="submission" date="2020-01" db="EMBL/GenBank/DDBJ databases">
        <title>Ponticoccus aerotolerans gen. nov., sp. nov., an anaerobic bacterium and proposal of Ponticoccusceae fam. nov., Ponticoccusles ord. nov. and Ponticoccuse classis nov. in the phylum Kiritimatiellaeota.</title>
        <authorList>
            <person name="Zhou L.Y."/>
            <person name="Du Z.J."/>
        </authorList>
    </citation>
    <scope>NUCLEOTIDE SEQUENCE [LARGE SCALE GENOMIC DNA]</scope>
    <source>
        <strain evidence="6 7">S-5007</strain>
    </source>
</reference>
<dbReference type="InterPro" id="IPR011071">
    <property type="entry name" value="Lyase_8-like_C"/>
</dbReference>
<evidence type="ECO:0000313" key="7">
    <source>
        <dbReference type="Proteomes" id="UP000464954"/>
    </source>
</evidence>
<dbReference type="Gene3D" id="2.60.120.430">
    <property type="entry name" value="Galactose-binding lectin"/>
    <property type="match status" value="1"/>
</dbReference>
<dbReference type="InterPro" id="IPR008929">
    <property type="entry name" value="Chondroitin_lyas"/>
</dbReference>
<dbReference type="SUPFAM" id="SSF74650">
    <property type="entry name" value="Galactose mutarotase-like"/>
    <property type="match status" value="1"/>
</dbReference>
<keyword evidence="7" id="KW-1185">Reference proteome</keyword>
<comment type="similarity">
    <text evidence="1">Belongs to the polysaccharide lyase 8 family.</text>
</comment>
<dbReference type="InterPro" id="IPR015177">
    <property type="entry name" value="Lyase_catalyt"/>
</dbReference>
<dbReference type="InterPro" id="IPR008979">
    <property type="entry name" value="Galactose-bd-like_sf"/>
</dbReference>
<dbReference type="Gene3D" id="1.50.10.100">
    <property type="entry name" value="Chondroitin AC/alginate lyase"/>
    <property type="match status" value="1"/>
</dbReference>
<dbReference type="SUPFAM" id="SSF49863">
    <property type="entry name" value="Hyaluronate lyase-like, C-terminal domain"/>
    <property type="match status" value="1"/>
</dbReference>
<evidence type="ECO:0000259" key="3">
    <source>
        <dbReference type="Pfam" id="PF02278"/>
    </source>
</evidence>
<dbReference type="KEGG" id="taer:GT409_11920"/>
<dbReference type="GO" id="GO:0005576">
    <property type="term" value="C:extracellular region"/>
    <property type="evidence" value="ECO:0007669"/>
    <property type="project" value="InterPro"/>
</dbReference>
<name>A0A6P1M5Q4_9BACT</name>
<dbReference type="InterPro" id="IPR011013">
    <property type="entry name" value="Gal_mutarotase_sf_dom"/>
</dbReference>
<dbReference type="EMBL" id="CP047593">
    <property type="protein sequence ID" value="QHI70119.1"/>
    <property type="molecule type" value="Genomic_DNA"/>
</dbReference>
<feature type="domain" description="Lyase N-terminal" evidence="4">
    <location>
        <begin position="41"/>
        <end position="217"/>
    </location>
</feature>
<dbReference type="Pfam" id="PF09092">
    <property type="entry name" value="Lyase_N"/>
    <property type="match status" value="1"/>
</dbReference>
<dbReference type="SUPFAM" id="SSF48230">
    <property type="entry name" value="Chondroitin AC/alginate lyase"/>
    <property type="match status" value="1"/>
</dbReference>
<dbReference type="RefSeq" id="WP_160629298.1">
    <property type="nucleotide sequence ID" value="NZ_CP047593.1"/>
</dbReference>
<evidence type="ECO:0000259" key="4">
    <source>
        <dbReference type="Pfam" id="PF09092"/>
    </source>
</evidence>
<dbReference type="InterPro" id="IPR015176">
    <property type="entry name" value="Lyase_N"/>
</dbReference>
<feature type="domain" description="Lyase catalytic" evidence="5">
    <location>
        <begin position="247"/>
        <end position="542"/>
    </location>
</feature>
<dbReference type="PANTHER" id="PTHR37322:SF3">
    <property type="entry name" value="CHONDROITIN SULFATE ABC EXOLYASE"/>
    <property type="match status" value="1"/>
</dbReference>
<dbReference type="InterPro" id="IPR014718">
    <property type="entry name" value="GH-type_carb-bd"/>
</dbReference>